<dbReference type="FunFam" id="3.10.110.10:FF:000134">
    <property type="entry name" value="Baculoviral IAP repeat-containing 6"/>
    <property type="match status" value="1"/>
</dbReference>
<feature type="domain" description="UBC core" evidence="3">
    <location>
        <begin position="42"/>
        <end position="192"/>
    </location>
</feature>
<dbReference type="GO" id="GO:0005634">
    <property type="term" value="C:nucleus"/>
    <property type="evidence" value="ECO:0007669"/>
    <property type="project" value="TreeGrafter"/>
</dbReference>
<dbReference type="GO" id="GO:0043066">
    <property type="term" value="P:negative regulation of apoptotic process"/>
    <property type="evidence" value="ECO:0007669"/>
    <property type="project" value="TreeGrafter"/>
</dbReference>
<evidence type="ECO:0000313" key="5">
    <source>
        <dbReference type="Proteomes" id="UP000261660"/>
    </source>
</evidence>
<dbReference type="SUPFAM" id="SSF54495">
    <property type="entry name" value="UBC-like"/>
    <property type="match status" value="1"/>
</dbReference>
<accession>A0A3Q3GHE9</accession>
<dbReference type="InParanoid" id="A0A3Q3GHE9"/>
<organism evidence="4 5">
    <name type="scientific">Labrus bergylta</name>
    <name type="common">ballan wrasse</name>
    <dbReference type="NCBI Taxonomy" id="56723"/>
    <lineage>
        <taxon>Eukaryota</taxon>
        <taxon>Metazoa</taxon>
        <taxon>Chordata</taxon>
        <taxon>Craniata</taxon>
        <taxon>Vertebrata</taxon>
        <taxon>Euteleostomi</taxon>
        <taxon>Actinopterygii</taxon>
        <taxon>Neopterygii</taxon>
        <taxon>Teleostei</taxon>
        <taxon>Neoteleostei</taxon>
        <taxon>Acanthomorphata</taxon>
        <taxon>Eupercaria</taxon>
        <taxon>Labriformes</taxon>
        <taxon>Labridae</taxon>
        <taxon>Labrus</taxon>
    </lineage>
</organism>
<dbReference type="GO" id="GO:0004869">
    <property type="term" value="F:cysteine-type endopeptidase inhibitor activity"/>
    <property type="evidence" value="ECO:0007669"/>
    <property type="project" value="TreeGrafter"/>
</dbReference>
<evidence type="ECO:0000313" key="4">
    <source>
        <dbReference type="Ensembl" id="ENSLBEP00000032852.1"/>
    </source>
</evidence>
<evidence type="ECO:0000259" key="3">
    <source>
        <dbReference type="PROSITE" id="PS50127"/>
    </source>
</evidence>
<dbReference type="STRING" id="56723.ENSLBEP00000032852"/>
<proteinExistence type="predicted"/>
<keyword evidence="2" id="KW-0833">Ubl conjugation pathway</keyword>
<name>A0A3Q3GHE9_9LABR</name>
<dbReference type="PANTHER" id="PTHR46116">
    <property type="entry name" value="(E3-INDEPENDENT) E2 UBIQUITIN-CONJUGATING ENZYME"/>
    <property type="match status" value="1"/>
</dbReference>
<dbReference type="Pfam" id="PF00179">
    <property type="entry name" value="UQ_con"/>
    <property type="match status" value="1"/>
</dbReference>
<dbReference type="GeneTree" id="ENSGT00940000156126"/>
<dbReference type="Ensembl" id="ENSLBET00000034312.1">
    <property type="protein sequence ID" value="ENSLBEP00000032852.1"/>
    <property type="gene ID" value="ENSLBEG00000024757.1"/>
</dbReference>
<reference evidence="4" key="1">
    <citation type="submission" date="2025-08" db="UniProtKB">
        <authorList>
            <consortium name="Ensembl"/>
        </authorList>
    </citation>
    <scope>IDENTIFICATION</scope>
</reference>
<dbReference type="Gene3D" id="3.10.110.10">
    <property type="entry name" value="Ubiquitin Conjugating Enzyme"/>
    <property type="match status" value="1"/>
</dbReference>
<dbReference type="InterPro" id="IPR000608">
    <property type="entry name" value="UBC"/>
</dbReference>
<evidence type="ECO:0000256" key="2">
    <source>
        <dbReference type="ARBA" id="ARBA00022786"/>
    </source>
</evidence>
<dbReference type="Proteomes" id="UP000261660">
    <property type="component" value="Unplaced"/>
</dbReference>
<dbReference type="GO" id="GO:0016740">
    <property type="term" value="F:transferase activity"/>
    <property type="evidence" value="ECO:0007669"/>
    <property type="project" value="UniProtKB-KW"/>
</dbReference>
<dbReference type="PROSITE" id="PS50127">
    <property type="entry name" value="UBC_2"/>
    <property type="match status" value="1"/>
</dbReference>
<dbReference type="InterPro" id="IPR016135">
    <property type="entry name" value="UBQ-conjugating_enzyme/RWD"/>
</dbReference>
<keyword evidence="5" id="KW-1185">Reference proteome</keyword>
<keyword evidence="1" id="KW-0808">Transferase</keyword>
<evidence type="ECO:0000256" key="1">
    <source>
        <dbReference type="ARBA" id="ARBA00022679"/>
    </source>
</evidence>
<protein>
    <recommendedName>
        <fullName evidence="3">UBC core domain-containing protein</fullName>
    </recommendedName>
</protein>
<sequence length="192" mass="21604">MKKLQFDTFEMVSEDEDGKVMFKVNYHYMSQVKNASDTNSAARSRRLAQEAVTLSTSLPLSSFSSVFVRCDEERLDIMKVLITGPADTPYANGCFEFDVYFPQDYPNSPPLVNLETTGGHSVRFNPNLYNDGKVSSKGTLDNIHMSLIKHQQSKFLDLIDFDLIDVTAIRSPPCHSVYGNQSMNNGRPFLSI</sequence>
<dbReference type="SMART" id="SM00212">
    <property type="entry name" value="UBCc"/>
    <property type="match status" value="1"/>
</dbReference>
<dbReference type="PANTHER" id="PTHR46116:SF39">
    <property type="entry name" value="BACULOVIRAL IAP REPEAT-CONTAINING PROTEIN 6"/>
    <property type="match status" value="1"/>
</dbReference>
<dbReference type="AlphaFoldDB" id="A0A3Q3GHE9"/>
<reference evidence="4" key="2">
    <citation type="submission" date="2025-09" db="UniProtKB">
        <authorList>
            <consortium name="Ensembl"/>
        </authorList>
    </citation>
    <scope>IDENTIFICATION</scope>
</reference>